<dbReference type="Proteomes" id="UP000436694">
    <property type="component" value="Unassembled WGS sequence"/>
</dbReference>
<dbReference type="Pfam" id="PF00903">
    <property type="entry name" value="Glyoxalase"/>
    <property type="match status" value="1"/>
</dbReference>
<dbReference type="PROSITE" id="PS51819">
    <property type="entry name" value="VOC"/>
    <property type="match status" value="1"/>
</dbReference>
<dbReference type="AlphaFoldDB" id="A0A844ALI8"/>
<evidence type="ECO:0000313" key="3">
    <source>
        <dbReference type="Proteomes" id="UP000436694"/>
    </source>
</evidence>
<feature type="domain" description="VOC" evidence="1">
    <location>
        <begin position="42"/>
        <end position="165"/>
    </location>
</feature>
<dbReference type="PANTHER" id="PTHR36437:SF2">
    <property type="entry name" value="GLYOXALASE_BLEOMYCIN RESISTANCE PROTEIN_DIOXYGENASE"/>
    <property type="match status" value="1"/>
</dbReference>
<dbReference type="Gene3D" id="3.10.180.10">
    <property type="entry name" value="2,3-Dihydroxybiphenyl 1,2-Dioxygenase, domain 1"/>
    <property type="match status" value="1"/>
</dbReference>
<dbReference type="InterPro" id="IPR029068">
    <property type="entry name" value="Glyas_Bleomycin-R_OHBP_Dase"/>
</dbReference>
<dbReference type="InterPro" id="IPR037523">
    <property type="entry name" value="VOC_core"/>
</dbReference>
<evidence type="ECO:0000259" key="1">
    <source>
        <dbReference type="PROSITE" id="PS51819"/>
    </source>
</evidence>
<sequence length="169" mass="18571">MAAAGQSRRRSGNGSALHARSDLGTGCQHSAACLDREVTRQTLHAVALIVPDYDQAIAFYCGKLGWSLAEDVDQGHKRWVRILPPGSSVGGLILARATTPQQRAAIGAQFGGRVGLFLTTDDFQRDYEEMLSQGIIFEEQPRQEPYGTVAVWRDPFGNRWDLLELKSAQ</sequence>
<protein>
    <submittedName>
        <fullName evidence="2">VOC family protein</fullName>
    </submittedName>
</protein>
<name>A0A844ALI8_9RHOB</name>
<organism evidence="2 3">
    <name type="scientific">Tritonibacter aquimaris</name>
    <dbReference type="NCBI Taxonomy" id="2663379"/>
    <lineage>
        <taxon>Bacteria</taxon>
        <taxon>Pseudomonadati</taxon>
        <taxon>Pseudomonadota</taxon>
        <taxon>Alphaproteobacteria</taxon>
        <taxon>Rhodobacterales</taxon>
        <taxon>Paracoccaceae</taxon>
        <taxon>Tritonibacter</taxon>
    </lineage>
</organism>
<dbReference type="SUPFAM" id="SSF54593">
    <property type="entry name" value="Glyoxalase/Bleomycin resistance protein/Dihydroxybiphenyl dioxygenase"/>
    <property type="match status" value="1"/>
</dbReference>
<proteinExistence type="predicted"/>
<reference evidence="2 3" key="1">
    <citation type="submission" date="2019-10" db="EMBL/GenBank/DDBJ databases">
        <title>Epibacterium sp. nov., isolated from seawater.</title>
        <authorList>
            <person name="Zhang X."/>
            <person name="Li N."/>
        </authorList>
    </citation>
    <scope>NUCLEOTIDE SEQUENCE [LARGE SCALE GENOMIC DNA]</scope>
    <source>
        <strain evidence="2 3">SM1969</strain>
    </source>
</reference>
<dbReference type="PANTHER" id="PTHR36437">
    <property type="entry name" value="GLYOXALASE/BLEOMYCIN RESISTANCE PROTEIN/DIOXYGENASE"/>
    <property type="match status" value="1"/>
</dbReference>
<accession>A0A844ALI8</accession>
<keyword evidence="3" id="KW-1185">Reference proteome</keyword>
<comment type="caution">
    <text evidence="2">The sequence shown here is derived from an EMBL/GenBank/DDBJ whole genome shotgun (WGS) entry which is preliminary data.</text>
</comment>
<evidence type="ECO:0000313" key="2">
    <source>
        <dbReference type="EMBL" id="MQY42950.1"/>
    </source>
</evidence>
<dbReference type="EMBL" id="WIXK01000004">
    <property type="protein sequence ID" value="MQY42950.1"/>
    <property type="molecule type" value="Genomic_DNA"/>
</dbReference>
<gene>
    <name evidence="2" type="ORF">GG681_09880</name>
</gene>
<dbReference type="InterPro" id="IPR004360">
    <property type="entry name" value="Glyas_Fos-R_dOase_dom"/>
</dbReference>